<evidence type="ECO:0000256" key="1">
    <source>
        <dbReference type="ARBA" id="ARBA00023163"/>
    </source>
</evidence>
<dbReference type="GO" id="GO:0006352">
    <property type="term" value="P:DNA-templated transcription initiation"/>
    <property type="evidence" value="ECO:0007669"/>
    <property type="project" value="InterPro"/>
</dbReference>
<dbReference type="Pfam" id="PF05066">
    <property type="entry name" value="HARE-HTH"/>
    <property type="match status" value="1"/>
</dbReference>
<name>A0A1G2L632_9BACT</name>
<accession>A0A1G2L632</accession>
<dbReference type="Gene3D" id="1.10.10.1250">
    <property type="entry name" value="RNA polymerase, subunit delta, N-terminal domain"/>
    <property type="match status" value="1"/>
</dbReference>
<dbReference type="EMBL" id="MHQO01000016">
    <property type="protein sequence ID" value="OHA07136.1"/>
    <property type="molecule type" value="Genomic_DNA"/>
</dbReference>
<reference evidence="3 4" key="1">
    <citation type="journal article" date="2016" name="Nat. Commun.">
        <title>Thousands of microbial genomes shed light on interconnected biogeochemical processes in an aquifer system.</title>
        <authorList>
            <person name="Anantharaman K."/>
            <person name="Brown C.T."/>
            <person name="Hug L.A."/>
            <person name="Sharon I."/>
            <person name="Castelle C.J."/>
            <person name="Probst A.J."/>
            <person name="Thomas B.C."/>
            <person name="Singh A."/>
            <person name="Wilkins M.J."/>
            <person name="Karaoz U."/>
            <person name="Brodie E.L."/>
            <person name="Williams K.H."/>
            <person name="Hubbard S.S."/>
            <person name="Banfield J.F."/>
        </authorList>
    </citation>
    <scope>NUCLEOTIDE SEQUENCE [LARGE SCALE GENOMIC DNA]</scope>
</reference>
<protein>
    <recommendedName>
        <fullName evidence="2">HTH HARE-type domain-containing protein</fullName>
    </recommendedName>
</protein>
<evidence type="ECO:0000313" key="4">
    <source>
        <dbReference type="Proteomes" id="UP000177982"/>
    </source>
</evidence>
<dbReference type="AlphaFoldDB" id="A0A1G2L632"/>
<evidence type="ECO:0000313" key="3">
    <source>
        <dbReference type="EMBL" id="OHA07136.1"/>
    </source>
</evidence>
<keyword evidence="1" id="KW-0804">Transcription</keyword>
<dbReference type="Proteomes" id="UP000177982">
    <property type="component" value="Unassembled WGS sequence"/>
</dbReference>
<dbReference type="InterPro" id="IPR000943">
    <property type="entry name" value="RNA_pol_sigma70"/>
</dbReference>
<dbReference type="GO" id="GO:0003700">
    <property type="term" value="F:DNA-binding transcription factor activity"/>
    <property type="evidence" value="ECO:0007669"/>
    <property type="project" value="InterPro"/>
</dbReference>
<evidence type="ECO:0000259" key="2">
    <source>
        <dbReference type="PROSITE" id="PS51913"/>
    </source>
</evidence>
<dbReference type="InterPro" id="IPR007759">
    <property type="entry name" value="Asxl_HARE-HTH"/>
</dbReference>
<dbReference type="SUPFAM" id="SSF88659">
    <property type="entry name" value="Sigma3 and sigma4 domains of RNA polymerase sigma factors"/>
    <property type="match status" value="1"/>
</dbReference>
<comment type="caution">
    <text evidence="3">The sequence shown here is derived from an EMBL/GenBank/DDBJ whole genome shotgun (WGS) entry which is preliminary data.</text>
</comment>
<dbReference type="PANTHER" id="PTHR30603">
    <property type="entry name" value="RNA POLYMERASE SIGMA FACTOR RPO"/>
    <property type="match status" value="1"/>
</dbReference>
<proteinExistence type="predicted"/>
<dbReference type="InterPro" id="IPR036388">
    <property type="entry name" value="WH-like_DNA-bd_sf"/>
</dbReference>
<sequence length="347" mass="39304">MERITLSVHPKDAAAKILKAVSHKRTEDILARRFGLKGGRRHTLESIGKSYDITRERVRQIEEAALKTLSENPAAQVELASLAPILKNHLMNHGGVSEERRFFESIADSKYHPHVHFLLALGKPVLRTEEDGEHHNRWHVNEEVLKKAETAIRSAMDELDKKKTVVSENELLDTINRHAKEVFGETKDHKSLRSYMGITKLIGKNPYGEYGLVTWPEINPRGVKDKAYAVLAKAGKPLHFVDIAKLINKTGWSKKSAHPQTVHNELIKDNRFVLVGRGLYALATWGYEPGTVSDVLVSILQKTGQPLSKEEIARRVLEKRLVKENTVFLNLQDKKRFKKVEGGYTLV</sequence>
<dbReference type="InterPro" id="IPR007630">
    <property type="entry name" value="RNA_pol_sigma70_r4"/>
</dbReference>
<organism evidence="3 4">
    <name type="scientific">Candidatus Sungbacteria bacterium RIFCSPLOWO2_01_FULL_47_10</name>
    <dbReference type="NCBI Taxonomy" id="1802276"/>
    <lineage>
        <taxon>Bacteria</taxon>
        <taxon>Candidatus Sungiibacteriota</taxon>
    </lineage>
</organism>
<feature type="domain" description="HTH HARE-type" evidence="2">
    <location>
        <begin position="221"/>
        <end position="285"/>
    </location>
</feature>
<dbReference type="InterPro" id="IPR050239">
    <property type="entry name" value="Sigma-70_RNA_pol_init_factors"/>
</dbReference>
<dbReference type="PANTHER" id="PTHR30603:SF47">
    <property type="entry name" value="RNA POLYMERASE SIGMA FACTOR SIGD, CHLOROPLASTIC"/>
    <property type="match status" value="1"/>
</dbReference>
<dbReference type="InterPro" id="IPR038087">
    <property type="entry name" value="RNAP_delta_N_dom_sf"/>
</dbReference>
<dbReference type="PRINTS" id="PR00046">
    <property type="entry name" value="SIGMA70FCT"/>
</dbReference>
<dbReference type="PROSITE" id="PS51913">
    <property type="entry name" value="HTH_HARE"/>
    <property type="match status" value="1"/>
</dbReference>
<dbReference type="Gene3D" id="1.10.10.10">
    <property type="entry name" value="Winged helix-like DNA-binding domain superfamily/Winged helix DNA-binding domain"/>
    <property type="match status" value="1"/>
</dbReference>
<dbReference type="InterPro" id="IPR013324">
    <property type="entry name" value="RNA_pol_sigma_r3/r4-like"/>
</dbReference>
<gene>
    <name evidence="3" type="ORF">A2934_02310</name>
</gene>
<dbReference type="Pfam" id="PF04545">
    <property type="entry name" value="Sigma70_r4"/>
    <property type="match status" value="1"/>
</dbReference>